<reference evidence="1" key="1">
    <citation type="journal article" date="2022" name="Front. Genet.">
        <title>Chromosome-Scale Assembly of the Dendrobium nobile Genome Provides Insights Into the Molecular Mechanism of the Biosynthesis of the Medicinal Active Ingredient of Dendrobium.</title>
        <authorList>
            <person name="Xu Q."/>
            <person name="Niu S.-C."/>
            <person name="Li K.-L."/>
            <person name="Zheng P.-J."/>
            <person name="Zhang X.-J."/>
            <person name="Jia Y."/>
            <person name="Liu Y."/>
            <person name="Niu Y.-X."/>
            <person name="Yu L.-H."/>
            <person name="Chen D.-F."/>
            <person name="Zhang G.-Q."/>
        </authorList>
    </citation>
    <scope>NUCLEOTIDE SEQUENCE</scope>
    <source>
        <tissue evidence="1">Leaf</tissue>
    </source>
</reference>
<organism evidence="1 2">
    <name type="scientific">Dendrobium nobile</name>
    <name type="common">Orchid</name>
    <dbReference type="NCBI Taxonomy" id="94219"/>
    <lineage>
        <taxon>Eukaryota</taxon>
        <taxon>Viridiplantae</taxon>
        <taxon>Streptophyta</taxon>
        <taxon>Embryophyta</taxon>
        <taxon>Tracheophyta</taxon>
        <taxon>Spermatophyta</taxon>
        <taxon>Magnoliopsida</taxon>
        <taxon>Liliopsida</taxon>
        <taxon>Asparagales</taxon>
        <taxon>Orchidaceae</taxon>
        <taxon>Epidendroideae</taxon>
        <taxon>Malaxideae</taxon>
        <taxon>Dendrobiinae</taxon>
        <taxon>Dendrobium</taxon>
    </lineage>
</organism>
<protein>
    <recommendedName>
        <fullName evidence="3">Retrotransposon Copia-like N-terminal domain-containing protein</fullName>
    </recommendedName>
</protein>
<gene>
    <name evidence="1" type="ORF">KFK09_014362</name>
</gene>
<dbReference type="PANTHER" id="PTHR47481">
    <property type="match status" value="1"/>
</dbReference>
<proteinExistence type="predicted"/>
<dbReference type="Proteomes" id="UP000829196">
    <property type="component" value="Unassembled WGS sequence"/>
</dbReference>
<dbReference type="AlphaFoldDB" id="A0A8T3B9T9"/>
<dbReference type="OrthoDB" id="693186at2759"/>
<evidence type="ECO:0000313" key="2">
    <source>
        <dbReference type="Proteomes" id="UP000829196"/>
    </source>
</evidence>
<evidence type="ECO:0008006" key="3">
    <source>
        <dbReference type="Google" id="ProtNLM"/>
    </source>
</evidence>
<sequence length="182" mass="20363">MEEQDLATSRQPQSTMSTALSQFNVPPALKFFISNLKNLVPIQLTADTYAIWRLQLLQHFTANGFAAHLTGETPCPTTSSHPDFNLWTLVDRNLITALLSTISPSILSYVLSSSSAQEVWSILERLLQPTSRSRVIQFKHKLHQLQMKDRSMQQYLAHIKLLVNSIASAGSKIDSEDVIPTS</sequence>
<dbReference type="PANTHER" id="PTHR47481:SF31">
    <property type="entry name" value="OS01G0873500 PROTEIN"/>
    <property type="match status" value="1"/>
</dbReference>
<accession>A0A8T3B9T9</accession>
<keyword evidence="2" id="KW-1185">Reference proteome</keyword>
<comment type="caution">
    <text evidence="1">The sequence shown here is derived from an EMBL/GenBank/DDBJ whole genome shotgun (WGS) entry which is preliminary data.</text>
</comment>
<evidence type="ECO:0000313" key="1">
    <source>
        <dbReference type="EMBL" id="KAI0508227.1"/>
    </source>
</evidence>
<dbReference type="EMBL" id="JAGYWB010000010">
    <property type="protein sequence ID" value="KAI0508227.1"/>
    <property type="molecule type" value="Genomic_DNA"/>
</dbReference>
<name>A0A8T3B9T9_DENNO</name>
<dbReference type="Pfam" id="PF14223">
    <property type="entry name" value="Retrotran_gag_2"/>
    <property type="match status" value="1"/>
</dbReference>